<feature type="region of interest" description="Disordered" evidence="1">
    <location>
        <begin position="58"/>
        <end position="89"/>
    </location>
</feature>
<dbReference type="EMBL" id="KN824277">
    <property type="protein sequence ID" value="KIM34555.1"/>
    <property type="molecule type" value="Genomic_DNA"/>
</dbReference>
<evidence type="ECO:0000313" key="4">
    <source>
        <dbReference type="Proteomes" id="UP000054097"/>
    </source>
</evidence>
<evidence type="ECO:0000256" key="2">
    <source>
        <dbReference type="SAM" id="Phobius"/>
    </source>
</evidence>
<feature type="compositionally biased region" description="Low complexity" evidence="1">
    <location>
        <begin position="58"/>
        <end position="87"/>
    </location>
</feature>
<feature type="region of interest" description="Disordered" evidence="1">
    <location>
        <begin position="439"/>
        <end position="459"/>
    </location>
</feature>
<dbReference type="HOGENOM" id="CLU_573859_0_0_1"/>
<feature type="compositionally biased region" description="Pro residues" evidence="1">
    <location>
        <begin position="144"/>
        <end position="155"/>
    </location>
</feature>
<dbReference type="Proteomes" id="UP000054097">
    <property type="component" value="Unassembled WGS sequence"/>
</dbReference>
<organism evidence="3 4">
    <name type="scientific">Serendipita vermifera MAFF 305830</name>
    <dbReference type="NCBI Taxonomy" id="933852"/>
    <lineage>
        <taxon>Eukaryota</taxon>
        <taxon>Fungi</taxon>
        <taxon>Dikarya</taxon>
        <taxon>Basidiomycota</taxon>
        <taxon>Agaricomycotina</taxon>
        <taxon>Agaricomycetes</taxon>
        <taxon>Sebacinales</taxon>
        <taxon>Serendipitaceae</taxon>
        <taxon>Serendipita</taxon>
    </lineage>
</organism>
<feature type="region of interest" description="Disordered" evidence="1">
    <location>
        <begin position="398"/>
        <end position="423"/>
    </location>
</feature>
<protein>
    <submittedName>
        <fullName evidence="3">Uncharacterized protein</fullName>
    </submittedName>
</protein>
<feature type="compositionally biased region" description="Polar residues" evidence="1">
    <location>
        <begin position="171"/>
        <end position="180"/>
    </location>
</feature>
<name>A0A0C3BCK8_SERVB</name>
<keyword evidence="2" id="KW-1133">Transmembrane helix</keyword>
<sequence>MLGLPDSFPPSIPIPSNTTVPEYALVDPRAWFGGGFNISEARGVALGAVPPSYTLTTSSIGTSTPVSSSSMHSETSSATVASSNTSTHQDNTGAIVGGVVGGILGISLVIVLIIWLVYGKRLRQRSLDASSPTGQNLLGRPYAAPAPPPGPPSIVVPIPVRPYPLKNGFQSWMSGSTRASSAGDHQGPQQGQVLSPKPLTQVYTGGVVHTNGPEGTLESGNGGVQFSEGPALQRSNTASSRAQALFRRVTSPLRRHRRGVTVSTISSGTNMTTIPADSESGHGSRNVSRQNTARRIAEPVPYILPSRNEDIPVMDISSGGPVAGQQVSDHGQFYGLSAAEEKRRLNPPAYVIPPVTASARNNSPPQMLERMAPNPSTSLVDLISGGATTGSMSNVGVDPTGHRTPGQPQELHSASRYRPDSDPMSLPSNLILSSPMDIRSQDASSGMLDSSPIATRPVPPSHLRFVVANPSREVEM</sequence>
<evidence type="ECO:0000313" key="3">
    <source>
        <dbReference type="EMBL" id="KIM34555.1"/>
    </source>
</evidence>
<feature type="region of interest" description="Disordered" evidence="1">
    <location>
        <begin position="129"/>
        <end position="155"/>
    </location>
</feature>
<dbReference type="AlphaFoldDB" id="A0A0C3BCK8"/>
<dbReference type="STRING" id="933852.A0A0C3BCK8"/>
<reference evidence="3 4" key="1">
    <citation type="submission" date="2014-04" db="EMBL/GenBank/DDBJ databases">
        <authorList>
            <consortium name="DOE Joint Genome Institute"/>
            <person name="Kuo A."/>
            <person name="Zuccaro A."/>
            <person name="Kohler A."/>
            <person name="Nagy L.G."/>
            <person name="Floudas D."/>
            <person name="Copeland A."/>
            <person name="Barry K.W."/>
            <person name="Cichocki N."/>
            <person name="Veneault-Fourrey C."/>
            <person name="LaButti K."/>
            <person name="Lindquist E.A."/>
            <person name="Lipzen A."/>
            <person name="Lundell T."/>
            <person name="Morin E."/>
            <person name="Murat C."/>
            <person name="Sun H."/>
            <person name="Tunlid A."/>
            <person name="Henrissat B."/>
            <person name="Grigoriev I.V."/>
            <person name="Hibbett D.S."/>
            <person name="Martin F."/>
            <person name="Nordberg H.P."/>
            <person name="Cantor M.N."/>
            <person name="Hua S.X."/>
        </authorList>
    </citation>
    <scope>NUCLEOTIDE SEQUENCE [LARGE SCALE GENOMIC DNA]</scope>
    <source>
        <strain evidence="3 4">MAFF 305830</strain>
    </source>
</reference>
<feature type="region of interest" description="Disordered" evidence="1">
    <location>
        <begin position="171"/>
        <end position="196"/>
    </location>
</feature>
<evidence type="ECO:0000256" key="1">
    <source>
        <dbReference type="SAM" id="MobiDB-lite"/>
    </source>
</evidence>
<accession>A0A0C3BCK8</accession>
<keyword evidence="4" id="KW-1185">Reference proteome</keyword>
<feature type="region of interest" description="Disordered" evidence="1">
    <location>
        <begin position="267"/>
        <end position="291"/>
    </location>
</feature>
<reference evidence="4" key="2">
    <citation type="submission" date="2015-01" db="EMBL/GenBank/DDBJ databases">
        <title>Evolutionary Origins and Diversification of the Mycorrhizal Mutualists.</title>
        <authorList>
            <consortium name="DOE Joint Genome Institute"/>
            <consortium name="Mycorrhizal Genomics Consortium"/>
            <person name="Kohler A."/>
            <person name="Kuo A."/>
            <person name="Nagy L.G."/>
            <person name="Floudas D."/>
            <person name="Copeland A."/>
            <person name="Barry K.W."/>
            <person name="Cichocki N."/>
            <person name="Veneault-Fourrey C."/>
            <person name="LaButti K."/>
            <person name="Lindquist E.A."/>
            <person name="Lipzen A."/>
            <person name="Lundell T."/>
            <person name="Morin E."/>
            <person name="Murat C."/>
            <person name="Riley R."/>
            <person name="Ohm R."/>
            <person name="Sun H."/>
            <person name="Tunlid A."/>
            <person name="Henrissat B."/>
            <person name="Grigoriev I.V."/>
            <person name="Hibbett D.S."/>
            <person name="Martin F."/>
        </authorList>
    </citation>
    <scope>NUCLEOTIDE SEQUENCE [LARGE SCALE GENOMIC DNA]</scope>
    <source>
        <strain evidence="4">MAFF 305830</strain>
    </source>
</reference>
<gene>
    <name evidence="3" type="ORF">M408DRAFT_98022</name>
</gene>
<feature type="transmembrane region" description="Helical" evidence="2">
    <location>
        <begin position="94"/>
        <end position="118"/>
    </location>
</feature>
<keyword evidence="2" id="KW-0472">Membrane</keyword>
<proteinExistence type="predicted"/>
<keyword evidence="2" id="KW-0812">Transmembrane</keyword>